<evidence type="ECO:0000313" key="1">
    <source>
        <dbReference type="EMBL" id="MCI0128908.1"/>
    </source>
</evidence>
<organism evidence="1 2">
    <name type="scientific">Paradevosia shaoguanensis</name>
    <dbReference type="NCBI Taxonomy" id="1335043"/>
    <lineage>
        <taxon>Bacteria</taxon>
        <taxon>Pseudomonadati</taxon>
        <taxon>Pseudomonadota</taxon>
        <taxon>Alphaproteobacteria</taxon>
        <taxon>Hyphomicrobiales</taxon>
        <taxon>Devosiaceae</taxon>
        <taxon>Paradevosia</taxon>
    </lineage>
</organism>
<evidence type="ECO:0000313" key="2">
    <source>
        <dbReference type="Proteomes" id="UP001156140"/>
    </source>
</evidence>
<dbReference type="RefSeq" id="WP_281736935.1">
    <property type="nucleotide sequence ID" value="NZ_JAKETQ010000003.1"/>
</dbReference>
<accession>A0AA41UCR1</accession>
<protein>
    <submittedName>
        <fullName evidence="1">Uncharacterized protein</fullName>
    </submittedName>
</protein>
<dbReference type="AlphaFoldDB" id="A0AA41UCR1"/>
<reference evidence="1" key="1">
    <citation type="submission" date="2022-03" db="EMBL/GenBank/DDBJ databases">
        <title>The complete genome sequence of a Methyloterrigena soli.</title>
        <authorList>
            <person name="Zi Z."/>
        </authorList>
    </citation>
    <scope>NUCLEOTIDE SEQUENCE</scope>
    <source>
        <strain evidence="1">M48</strain>
    </source>
</reference>
<dbReference type="EMBL" id="JALAZD010000003">
    <property type="protein sequence ID" value="MCI0128908.1"/>
    <property type="molecule type" value="Genomic_DNA"/>
</dbReference>
<name>A0AA41UCR1_9HYPH</name>
<gene>
    <name evidence="1" type="ORF">ML536_18900</name>
</gene>
<dbReference type="Proteomes" id="UP001156140">
    <property type="component" value="Unassembled WGS sequence"/>
</dbReference>
<proteinExistence type="predicted"/>
<comment type="caution">
    <text evidence="1">The sequence shown here is derived from an EMBL/GenBank/DDBJ whole genome shotgun (WGS) entry which is preliminary data.</text>
</comment>
<keyword evidence="2" id="KW-1185">Reference proteome</keyword>
<sequence length="1056" mass="117970">MAEQIDVVNFLALRSAASMSPDLSRWRYIRDCEYIPEIRTPIDPKVGPKPPPTRRATHGIEDVDLFSPTSLSPIGRRLAQLIFEARAEPADIVREIENQLVDGLIYELGAERRLQLDPVIVALSTIGPIDDDRAAKIRYAGSRLTYMRDQVLYILPASLQDLPLPLKALLGSIQPILANAAAPGQQLDENWLPSLIWALRNAANVPESGSLLDVVLQSNGRYADDFLSTKRVLFDVLYGLYILRRRERVDLEPVQDALALLHMLERLGIADFLMRSVQAGRLQPGYEAVPAMLHPDLRGIDFTMGEARERIAALGLFGPSGPEELAKGLAAEPVIHPIIARLRGSFAPFNTLQPIGLGDLKVVKQTFLGYRKSGIAHIETVLDGETKTRTHRNLSRAEDTYTLDTSSESETTKDLQSTNRFELKTEVEDIIKTDIGVTANTSFTYKGNPVIDASIAAGLSVNTGRSATERSSRNFVDEVISKAVSRIQSKVASQRTQTRISESEETNVHSFANTGGNGHISGSYLWLDKVYRGQIYNYGKRMMFEFVLPEPAQFYVEARLQTYVEELGLPDYPMPGDDIETTKMPISDPGEITEAEFEKLSASFDLTQFAPYPPAVIENVQIKPVGGDGFFRKQSEYDLTKPVLTESFSADLGSPVDVDGYVLRSIHLDGEADFVNRNEWQADYQNTLNLWINQVMLFHRIDETRMHWGDINALGTPVANVATPQLAYHSVPSGMLLRNITVKIETKTCKTHTLTITASLSRTPQKLATWQRAVYNEIARKVDQQNNGTASADLDARRTAYRKTLEELKKGKSINEIIQGRSESWNDQQIRRELKRQCVAVVAKEFDEDASQDLLPQMGGMGQRPIDVAFPSLNIQPGSAPDGVVREASAAFADRNPQPITFSAMRLDEAAERGRLVQFLEQAFDWQHLSYLFYPYFWARMPMWLQLMNRDDPADPLFTEFLQAGSARVLLAVKPGYENAVLHFLATREPWLGGASPVIGDPLYLPLYEEVRDRQDDLAGAEPVGDSWEFTLPTSLVYLQSTAYPLPMEYPASEDS</sequence>